<sequence length="322" mass="35709">MIKQYVTLALGGLFSQVVVVAQSKQAFEAYSQQIPGTDVSFKMVPVKGGSFQLGSPDSEKGRNKDEGPAKKVAISDFWMGATEVTFDEYDIYADAEKDKTPTPDGMTRPSPPYIDLTLGMGKSGGFPANSMSQYAALMYCQWLYIKTGVFYRLPTAAEWEYACRAGSTTAYPFGADAGELKEYAWFQGNSDNKYHKVGQLKPNAWGLYDMLGNVEEWTLDQYDENGVANAAATDPWTQPTAKTPRLLKGGSFQDEAPLLRSAARLKSDPIWNRRDPQIPKSSWWNADAPFVGFRIVRPVKQPTAAEATTFFEEMIAKYKGAR</sequence>
<dbReference type="EMBL" id="FUZZ01000003">
    <property type="protein sequence ID" value="SKD08200.1"/>
    <property type="molecule type" value="Genomic_DNA"/>
</dbReference>
<accession>A0A1T5P5X9</accession>
<dbReference type="Pfam" id="PF03781">
    <property type="entry name" value="FGE-sulfatase"/>
    <property type="match status" value="1"/>
</dbReference>
<dbReference type="PANTHER" id="PTHR23150:SF19">
    <property type="entry name" value="FORMYLGLYCINE-GENERATING ENZYME"/>
    <property type="match status" value="1"/>
</dbReference>
<organism evidence="2 3">
    <name type="scientific">Chitinophaga ginsengisegetis</name>
    <dbReference type="NCBI Taxonomy" id="393003"/>
    <lineage>
        <taxon>Bacteria</taxon>
        <taxon>Pseudomonadati</taxon>
        <taxon>Bacteroidota</taxon>
        <taxon>Chitinophagia</taxon>
        <taxon>Chitinophagales</taxon>
        <taxon>Chitinophagaceae</taxon>
        <taxon>Chitinophaga</taxon>
    </lineage>
</organism>
<gene>
    <name evidence="2" type="ORF">SAMN05660461_4152</name>
</gene>
<dbReference type="InterPro" id="IPR042095">
    <property type="entry name" value="SUMF_sf"/>
</dbReference>
<dbReference type="Gene3D" id="3.90.1580.10">
    <property type="entry name" value="paralog of FGE (formylglycine-generating enzyme)"/>
    <property type="match status" value="1"/>
</dbReference>
<dbReference type="GO" id="GO:0120147">
    <property type="term" value="F:formylglycine-generating oxidase activity"/>
    <property type="evidence" value="ECO:0007669"/>
    <property type="project" value="TreeGrafter"/>
</dbReference>
<dbReference type="Proteomes" id="UP000190166">
    <property type="component" value="Unassembled WGS sequence"/>
</dbReference>
<dbReference type="InterPro" id="IPR051043">
    <property type="entry name" value="Sulfatase_Mod_Factor_Kinase"/>
</dbReference>
<reference evidence="2 3" key="1">
    <citation type="submission" date="2017-02" db="EMBL/GenBank/DDBJ databases">
        <authorList>
            <person name="Peterson S.W."/>
        </authorList>
    </citation>
    <scope>NUCLEOTIDE SEQUENCE [LARGE SCALE GENOMIC DNA]</scope>
    <source>
        <strain evidence="2 3">DSM 18108</strain>
    </source>
</reference>
<dbReference type="AlphaFoldDB" id="A0A1T5P5X9"/>
<feature type="domain" description="Sulfatase-modifying factor enzyme-like" evidence="1">
    <location>
        <begin position="42"/>
        <end position="269"/>
    </location>
</feature>
<dbReference type="RefSeq" id="WP_079471430.1">
    <property type="nucleotide sequence ID" value="NZ_FUZZ01000003.1"/>
</dbReference>
<keyword evidence="3" id="KW-1185">Reference proteome</keyword>
<name>A0A1T5P5X9_9BACT</name>
<evidence type="ECO:0000313" key="2">
    <source>
        <dbReference type="EMBL" id="SKD08200.1"/>
    </source>
</evidence>
<dbReference type="InterPro" id="IPR016187">
    <property type="entry name" value="CTDL_fold"/>
</dbReference>
<protein>
    <submittedName>
        <fullName evidence="2">Formylglycine-generating enzyme, required for sulfatase activity, contains SUMF1/FGE domain</fullName>
    </submittedName>
</protein>
<evidence type="ECO:0000313" key="3">
    <source>
        <dbReference type="Proteomes" id="UP000190166"/>
    </source>
</evidence>
<dbReference type="SUPFAM" id="SSF56436">
    <property type="entry name" value="C-type lectin-like"/>
    <property type="match status" value="1"/>
</dbReference>
<dbReference type="STRING" id="393003.SAMN05660461_4152"/>
<dbReference type="PANTHER" id="PTHR23150">
    <property type="entry name" value="SULFATASE MODIFYING FACTOR 1, 2"/>
    <property type="match status" value="1"/>
</dbReference>
<evidence type="ECO:0000259" key="1">
    <source>
        <dbReference type="Pfam" id="PF03781"/>
    </source>
</evidence>
<dbReference type="InterPro" id="IPR005532">
    <property type="entry name" value="SUMF_dom"/>
</dbReference>
<proteinExistence type="predicted"/>